<dbReference type="Gene3D" id="3.90.70.10">
    <property type="entry name" value="Cysteine proteinases"/>
    <property type="match status" value="1"/>
</dbReference>
<dbReference type="FunFam" id="2.60.40.150:FF:000131">
    <property type="entry name" value="calpain-6"/>
    <property type="match status" value="1"/>
</dbReference>
<dbReference type="GO" id="GO:0006508">
    <property type="term" value="P:proteolysis"/>
    <property type="evidence" value="ECO:0007669"/>
    <property type="project" value="UniProtKB-KW"/>
</dbReference>
<dbReference type="SMART" id="SM00230">
    <property type="entry name" value="CysPc"/>
    <property type="match status" value="1"/>
</dbReference>
<evidence type="ECO:0000256" key="6">
    <source>
        <dbReference type="PROSITE-ProRule" id="PRU00239"/>
    </source>
</evidence>
<accession>A0AAV4U079</accession>
<comment type="similarity">
    <text evidence="1">Belongs to the peptidase C2 family.</text>
</comment>
<dbReference type="PROSITE" id="PS50004">
    <property type="entry name" value="C2"/>
    <property type="match status" value="1"/>
</dbReference>
<organism evidence="9 10">
    <name type="scientific">Caerostris darwini</name>
    <dbReference type="NCBI Taxonomy" id="1538125"/>
    <lineage>
        <taxon>Eukaryota</taxon>
        <taxon>Metazoa</taxon>
        <taxon>Ecdysozoa</taxon>
        <taxon>Arthropoda</taxon>
        <taxon>Chelicerata</taxon>
        <taxon>Arachnida</taxon>
        <taxon>Araneae</taxon>
        <taxon>Araneomorphae</taxon>
        <taxon>Entelegynae</taxon>
        <taxon>Araneoidea</taxon>
        <taxon>Araneidae</taxon>
        <taxon>Caerostris</taxon>
    </lineage>
</organism>
<gene>
    <name evidence="9" type="primary">Capn5</name>
    <name evidence="9" type="ORF">CDAR_489491</name>
</gene>
<dbReference type="InterPro" id="IPR001300">
    <property type="entry name" value="Peptidase_C2_calpain_cat"/>
</dbReference>
<dbReference type="Pfam" id="PF00168">
    <property type="entry name" value="C2"/>
    <property type="match status" value="1"/>
</dbReference>
<dbReference type="InterPro" id="IPR022684">
    <property type="entry name" value="Calpain_cysteine_protease"/>
</dbReference>
<keyword evidence="2 6" id="KW-0645">Protease</keyword>
<sequence length="720" mass="82603">MPLCHQPVNLISRAKHYAISKKMSEVISAENRMIQFLTRTLQNTRTMSEVAPVEGNVLQMLTRTLSNKSNFASNLFSVCKPFKEQIYEDLKRQAQETGQLFEDPEFPASDSSLFYSGNSQLPGTVEWKRPKEIHENPKLFVDGACSCDVIQGMLGNCWFVAACSSLAQEKELWNKVIPESEEQEWNDEHPENYVGIFHFRFWLFDGWYDIVIDDRLPTIDGQLIYIKSRDKNEFWGALLEKAYAKVAGSYESLDGGNLCDALIDFTGGVAETFQLQEEKYYENEEKKIQLFRTMRSEIENHSLLSCAISAASQEEMEARTEVGLVKGHAYGITAVKKVYIGETSLMSLFAQKEKIYMIRMRNPWGQKEWTGPFSDGSEEWEKISASERERIGLTFEEDGEFWMTFDDFCKYFTDMSICRLVNTSWFSFNKTWNEAVFQGKWTTGPKNSETDRSGGCYNHKDTFLQNPQYRFDVEADDDIVMVFLMQRDRRALRSKGIQHLVIGFHVMRVEANRRYRLHAIKEKAAGSEYAMSRNVFCHCKLKAGRYVIIPTTFAPTEEGEFLLRIFTSKANNGKELLHDVPTQSMWPCVSYPCLLTKVFVKGATGLEKQDRFGSADPYCIVKCEGERVRSPVCRETLDPEWNLTALFYRKHSDSLIKVQVWNSNVVMDTCLGKASVDAPLNPETILKEIELFGQQGQEAADQKPGIVFIEITTVDDLMTF</sequence>
<evidence type="ECO:0000313" key="10">
    <source>
        <dbReference type="Proteomes" id="UP001054837"/>
    </source>
</evidence>
<dbReference type="PANTHER" id="PTHR10183">
    <property type="entry name" value="CALPAIN"/>
    <property type="match status" value="1"/>
</dbReference>
<dbReference type="InterPro" id="IPR022682">
    <property type="entry name" value="Calpain_domain_III"/>
</dbReference>
<dbReference type="InterPro" id="IPR036213">
    <property type="entry name" value="Calpain_III_sf"/>
</dbReference>
<reference evidence="9 10" key="1">
    <citation type="submission" date="2021-06" db="EMBL/GenBank/DDBJ databases">
        <title>Caerostris darwini draft genome.</title>
        <authorList>
            <person name="Kono N."/>
            <person name="Arakawa K."/>
        </authorList>
    </citation>
    <scope>NUCLEOTIDE SEQUENCE [LARGE SCALE GENOMIC DNA]</scope>
</reference>
<dbReference type="CDD" id="cd04046">
    <property type="entry name" value="C2_Calpain"/>
    <property type="match status" value="1"/>
</dbReference>
<dbReference type="InterPro" id="IPR022683">
    <property type="entry name" value="Calpain_III"/>
</dbReference>
<dbReference type="Pfam" id="PF01067">
    <property type="entry name" value="Calpain_III"/>
    <property type="match status" value="1"/>
</dbReference>
<protein>
    <submittedName>
        <fullName evidence="9">Calpain-5</fullName>
    </submittedName>
</protein>
<evidence type="ECO:0000259" key="8">
    <source>
        <dbReference type="PROSITE" id="PS50203"/>
    </source>
</evidence>
<dbReference type="SMART" id="SM00720">
    <property type="entry name" value="calpain_III"/>
    <property type="match status" value="1"/>
</dbReference>
<dbReference type="Gene3D" id="2.60.40.150">
    <property type="entry name" value="C2 domain"/>
    <property type="match status" value="1"/>
</dbReference>
<dbReference type="FunFam" id="2.60.120.380:FF:000003">
    <property type="entry name" value="Calpain 5"/>
    <property type="match status" value="1"/>
</dbReference>
<feature type="active site" evidence="5 6">
    <location>
        <position position="328"/>
    </location>
</feature>
<evidence type="ECO:0000256" key="1">
    <source>
        <dbReference type="ARBA" id="ARBA00007623"/>
    </source>
</evidence>
<dbReference type="InterPro" id="IPR000169">
    <property type="entry name" value="Pept_cys_AS"/>
</dbReference>
<keyword evidence="4 6" id="KW-0788">Thiol protease</keyword>
<dbReference type="CDD" id="cd00214">
    <property type="entry name" value="Calpain_III"/>
    <property type="match status" value="1"/>
</dbReference>
<dbReference type="FunFam" id="3.90.70.10:FF:000064">
    <property type="entry name" value="calpain-6"/>
    <property type="match status" value="1"/>
</dbReference>
<dbReference type="Pfam" id="PF00648">
    <property type="entry name" value="Peptidase_C2"/>
    <property type="match status" value="1"/>
</dbReference>
<dbReference type="InterPro" id="IPR038765">
    <property type="entry name" value="Papain-like_cys_pep_sf"/>
</dbReference>
<evidence type="ECO:0000313" key="9">
    <source>
        <dbReference type="EMBL" id="GIY51150.1"/>
    </source>
</evidence>
<evidence type="ECO:0000259" key="7">
    <source>
        <dbReference type="PROSITE" id="PS50004"/>
    </source>
</evidence>
<dbReference type="SUPFAM" id="SSF49758">
    <property type="entry name" value="Calpain large subunit, middle domain (domain III)"/>
    <property type="match status" value="1"/>
</dbReference>
<evidence type="ECO:0000256" key="5">
    <source>
        <dbReference type="PIRSR" id="PIRSR622684-1"/>
    </source>
</evidence>
<dbReference type="PRINTS" id="PR00704">
    <property type="entry name" value="CALPAIN"/>
</dbReference>
<proteinExistence type="inferred from homology"/>
<dbReference type="SUPFAM" id="SSF49562">
    <property type="entry name" value="C2 domain (Calcium/lipid-binding domain, CaLB)"/>
    <property type="match status" value="1"/>
</dbReference>
<name>A0AAV4U079_9ARAC</name>
<dbReference type="SUPFAM" id="SSF54001">
    <property type="entry name" value="Cysteine proteinases"/>
    <property type="match status" value="1"/>
</dbReference>
<keyword evidence="3 6" id="KW-0378">Hydrolase</keyword>
<feature type="domain" description="C2" evidence="7">
    <location>
        <begin position="577"/>
        <end position="693"/>
    </location>
</feature>
<dbReference type="PROSITE" id="PS50203">
    <property type="entry name" value="CALPAIN_CAT"/>
    <property type="match status" value="1"/>
</dbReference>
<dbReference type="InterPro" id="IPR033883">
    <property type="entry name" value="C2_III"/>
</dbReference>
<dbReference type="Proteomes" id="UP001054837">
    <property type="component" value="Unassembled WGS sequence"/>
</dbReference>
<dbReference type="GO" id="GO:0005737">
    <property type="term" value="C:cytoplasm"/>
    <property type="evidence" value="ECO:0007669"/>
    <property type="project" value="TreeGrafter"/>
</dbReference>
<feature type="active site" evidence="5 6">
    <location>
        <position position="362"/>
    </location>
</feature>
<dbReference type="EMBL" id="BPLQ01010497">
    <property type="protein sequence ID" value="GIY51150.1"/>
    <property type="molecule type" value="Genomic_DNA"/>
</dbReference>
<comment type="caution">
    <text evidence="9">The sequence shown here is derived from an EMBL/GenBank/DDBJ whole genome shotgun (WGS) entry which is preliminary data.</text>
</comment>
<dbReference type="CDD" id="cd00044">
    <property type="entry name" value="CysPc"/>
    <property type="match status" value="1"/>
</dbReference>
<evidence type="ECO:0000256" key="3">
    <source>
        <dbReference type="ARBA" id="ARBA00022801"/>
    </source>
</evidence>
<dbReference type="SMART" id="SM00239">
    <property type="entry name" value="C2"/>
    <property type="match status" value="1"/>
</dbReference>
<dbReference type="InterPro" id="IPR033884">
    <property type="entry name" value="C2_Calpain"/>
</dbReference>
<evidence type="ECO:0000256" key="4">
    <source>
        <dbReference type="ARBA" id="ARBA00022807"/>
    </source>
</evidence>
<dbReference type="InterPro" id="IPR035892">
    <property type="entry name" value="C2_domain_sf"/>
</dbReference>
<keyword evidence="10" id="KW-1185">Reference proteome</keyword>
<evidence type="ECO:0000256" key="2">
    <source>
        <dbReference type="ARBA" id="ARBA00022670"/>
    </source>
</evidence>
<dbReference type="AlphaFoldDB" id="A0AAV4U079"/>
<feature type="active site" evidence="5 6">
    <location>
        <position position="157"/>
    </location>
</feature>
<dbReference type="PANTHER" id="PTHR10183:SF379">
    <property type="entry name" value="CALPAIN-5"/>
    <property type="match status" value="1"/>
</dbReference>
<dbReference type="GO" id="GO:0004198">
    <property type="term" value="F:calcium-dependent cysteine-type endopeptidase activity"/>
    <property type="evidence" value="ECO:0007669"/>
    <property type="project" value="InterPro"/>
</dbReference>
<feature type="domain" description="Calpain catalytic" evidence="8">
    <location>
        <begin position="100"/>
        <end position="421"/>
    </location>
</feature>
<dbReference type="PROSITE" id="PS00139">
    <property type="entry name" value="THIOL_PROTEASE_CYS"/>
    <property type="match status" value="1"/>
</dbReference>
<dbReference type="Gene3D" id="2.60.120.380">
    <property type="match status" value="1"/>
</dbReference>
<dbReference type="InterPro" id="IPR000008">
    <property type="entry name" value="C2_dom"/>
</dbReference>